<dbReference type="PANTHER" id="PTHR15907">
    <property type="entry name" value="DUF614 FAMILY PROTEIN-RELATED"/>
    <property type="match status" value="1"/>
</dbReference>
<dbReference type="Gramene" id="ONI09120">
    <property type="protein sequence ID" value="ONI09120"/>
    <property type="gene ID" value="PRUPE_5G219500"/>
</dbReference>
<keyword evidence="2" id="KW-0472">Membrane</keyword>
<accession>A0A251PDN1</accession>
<evidence type="ECO:0000313" key="4">
    <source>
        <dbReference type="Proteomes" id="UP000006882"/>
    </source>
</evidence>
<keyword evidence="2" id="KW-0812">Transmembrane</keyword>
<dbReference type="STRING" id="3760.A0A251PDN1"/>
<dbReference type="Proteomes" id="UP000006882">
    <property type="component" value="Chromosome G5"/>
</dbReference>
<protein>
    <submittedName>
        <fullName evidence="3">Uncharacterized protein</fullName>
    </submittedName>
</protein>
<feature type="compositionally biased region" description="Polar residues" evidence="1">
    <location>
        <begin position="94"/>
        <end position="104"/>
    </location>
</feature>
<reference evidence="3 4" key="1">
    <citation type="journal article" date="2013" name="Nat. Genet.">
        <title>The high-quality draft genome of peach (Prunus persica) identifies unique patterns of genetic diversity, domestication and genome evolution.</title>
        <authorList>
            <consortium name="International Peach Genome Initiative"/>
            <person name="Verde I."/>
            <person name="Abbott A.G."/>
            <person name="Scalabrin S."/>
            <person name="Jung S."/>
            <person name="Shu S."/>
            <person name="Marroni F."/>
            <person name="Zhebentyayeva T."/>
            <person name="Dettori M.T."/>
            <person name="Grimwood J."/>
            <person name="Cattonaro F."/>
            <person name="Zuccolo A."/>
            <person name="Rossini L."/>
            <person name="Jenkins J."/>
            <person name="Vendramin E."/>
            <person name="Meisel L.A."/>
            <person name="Decroocq V."/>
            <person name="Sosinski B."/>
            <person name="Prochnik S."/>
            <person name="Mitros T."/>
            <person name="Policriti A."/>
            <person name="Cipriani G."/>
            <person name="Dondini L."/>
            <person name="Ficklin S."/>
            <person name="Goodstein D.M."/>
            <person name="Xuan P."/>
            <person name="Del Fabbro C."/>
            <person name="Aramini V."/>
            <person name="Copetti D."/>
            <person name="Gonzalez S."/>
            <person name="Horner D.S."/>
            <person name="Falchi R."/>
            <person name="Lucas S."/>
            <person name="Mica E."/>
            <person name="Maldonado J."/>
            <person name="Lazzari B."/>
            <person name="Bielenberg D."/>
            <person name="Pirona R."/>
            <person name="Miculan M."/>
            <person name="Barakat A."/>
            <person name="Testolin R."/>
            <person name="Stella A."/>
            <person name="Tartarini S."/>
            <person name="Tonutti P."/>
            <person name="Arus P."/>
            <person name="Orellana A."/>
            <person name="Wells C."/>
            <person name="Main D."/>
            <person name="Vizzotto G."/>
            <person name="Silva H."/>
            <person name="Salamini F."/>
            <person name="Schmutz J."/>
            <person name="Morgante M."/>
            <person name="Rokhsar D.S."/>
        </authorList>
    </citation>
    <scope>NUCLEOTIDE SEQUENCE [LARGE SCALE GENOMIC DNA]</scope>
    <source>
        <strain evidence="4">cv. Nemared</strain>
    </source>
</reference>
<evidence type="ECO:0000256" key="1">
    <source>
        <dbReference type="SAM" id="MobiDB-lite"/>
    </source>
</evidence>
<name>A0A251PDN1_PRUPE</name>
<evidence type="ECO:0000256" key="2">
    <source>
        <dbReference type="SAM" id="Phobius"/>
    </source>
</evidence>
<keyword evidence="2" id="KW-1133">Transmembrane helix</keyword>
<gene>
    <name evidence="3" type="ORF">PRUPE_5G219500</name>
</gene>
<dbReference type="OrthoDB" id="1045822at2759"/>
<dbReference type="InterPro" id="IPR006461">
    <property type="entry name" value="PLAC_motif_containing"/>
</dbReference>
<dbReference type="EMBL" id="CM007655">
    <property type="protein sequence ID" value="ONI09120.1"/>
    <property type="molecule type" value="Genomic_DNA"/>
</dbReference>
<organism evidence="3 4">
    <name type="scientific">Prunus persica</name>
    <name type="common">Peach</name>
    <name type="synonym">Amygdalus persica</name>
    <dbReference type="NCBI Taxonomy" id="3760"/>
    <lineage>
        <taxon>Eukaryota</taxon>
        <taxon>Viridiplantae</taxon>
        <taxon>Streptophyta</taxon>
        <taxon>Embryophyta</taxon>
        <taxon>Tracheophyta</taxon>
        <taxon>Spermatophyta</taxon>
        <taxon>Magnoliopsida</taxon>
        <taxon>eudicotyledons</taxon>
        <taxon>Gunneridae</taxon>
        <taxon>Pentapetalae</taxon>
        <taxon>rosids</taxon>
        <taxon>fabids</taxon>
        <taxon>Rosales</taxon>
        <taxon>Rosaceae</taxon>
        <taxon>Amygdaloideae</taxon>
        <taxon>Amygdaleae</taxon>
        <taxon>Prunus</taxon>
    </lineage>
</organism>
<feature type="compositionally biased region" description="Basic and acidic residues" evidence="1">
    <location>
        <begin position="56"/>
        <end position="66"/>
    </location>
</feature>
<dbReference type="AlphaFoldDB" id="A0A251PDN1"/>
<dbReference type="NCBIfam" id="TIGR01571">
    <property type="entry name" value="A_thal_Cys_rich"/>
    <property type="match status" value="1"/>
</dbReference>
<feature type="transmembrane region" description="Helical" evidence="2">
    <location>
        <begin position="322"/>
        <end position="341"/>
    </location>
</feature>
<proteinExistence type="predicted"/>
<feature type="region of interest" description="Disordered" evidence="1">
    <location>
        <begin position="89"/>
        <end position="120"/>
    </location>
</feature>
<dbReference type="Pfam" id="PF04749">
    <property type="entry name" value="PLAC8"/>
    <property type="match status" value="1"/>
</dbReference>
<keyword evidence="4" id="KW-1185">Reference proteome</keyword>
<feature type="compositionally biased region" description="Low complexity" evidence="1">
    <location>
        <begin position="31"/>
        <end position="41"/>
    </location>
</feature>
<feature type="region of interest" description="Disordered" evidence="1">
    <location>
        <begin position="1"/>
        <end position="66"/>
    </location>
</feature>
<evidence type="ECO:0000313" key="3">
    <source>
        <dbReference type="EMBL" id="ONI09120.1"/>
    </source>
</evidence>
<sequence length="417" mass="46916">MGRPEAQTCDAQPHPLEHQPNQAPFKFAVHAQQPQQQLPAEQLPPPNNPSTVIEPSPDHEADDDHHEHQAIANHHDQTHEHQAMQPHYNPLQLAPQNPSHSVGTSRPDHHQQPRPLHLAAQLPPTNPYNTNLMLHHYHWPHHNYNAPAPPAAYQVHPQQQALMPTGPAAPRPHPTPTPYYPPLPVPLPLPHHHHHASSDPAIYYTTPQVLFPPPAAYQFVPRHSGQLQYYSNPVAAARNQLPPLHYNPNYIAETGIPVQNVQYLPMLLPQPAGIDGAWKTGLFQCLDDPPNAIMTLFCPCWTFGQVAEIVNNGQTSCAVNSLIYMLITVCIFVPCLLSCTYRKKLRNKFDLPESPAPDCIIHFLCEWCALCQEHRELELRGLDPSLGWVGNMEHMQRLQQKRQAAMAPPATQRMTGY</sequence>